<organism evidence="1 2">
    <name type="scientific">Mucilaginibacter gossypii</name>
    <dbReference type="NCBI Taxonomy" id="551996"/>
    <lineage>
        <taxon>Bacteria</taxon>
        <taxon>Pseudomonadati</taxon>
        <taxon>Bacteroidota</taxon>
        <taxon>Sphingobacteriia</taxon>
        <taxon>Sphingobacteriales</taxon>
        <taxon>Sphingobacteriaceae</taxon>
        <taxon>Mucilaginibacter</taxon>
    </lineage>
</organism>
<proteinExistence type="predicted"/>
<name>A0A1G7RKK0_9SPHI</name>
<gene>
    <name evidence="1" type="ORF">SAMN05192573_102272</name>
</gene>
<evidence type="ECO:0000313" key="2">
    <source>
        <dbReference type="Proteomes" id="UP000199705"/>
    </source>
</evidence>
<dbReference type="EMBL" id="FNCG01000002">
    <property type="protein sequence ID" value="SDG11243.1"/>
    <property type="molecule type" value="Genomic_DNA"/>
</dbReference>
<sequence>MYIFNRDTIKPFDILLFRFPGNRMSDAIRRICRSEYSHAVVYIGDDSFIEGVEPVVTLFSTYRYFFNELDNLKVLRLKPEFIAGFDSTKAEHAIRRLAYCNYSNSLLSSMRKQDLNYEHISRFKDDGQWTGGVVCSTMVSLPYYAGGIDISNNEEPYYVDFGKIESSEYFEDVTADVFVQVEKEPGENMFDYFSMLPTNTILEKQAEIVGRLNNFVEQLFKEVKAEKDLFPELKITDKDFVFSNWEDIYPYINQWFETEKGQEIDNRIYQEVYSSGYTNLWFDEVHSKRSLYFPFYFILPREDGPKRKIESKKHYELSCESFEHALERMSEAEDALFNNFTICPSKTLHLLLDMYRSWTDLLRSTIREYQSIIKEYDQLKAALVQFG</sequence>
<dbReference type="SUPFAM" id="SSF54001">
    <property type="entry name" value="Cysteine proteinases"/>
    <property type="match status" value="1"/>
</dbReference>
<reference evidence="2" key="1">
    <citation type="submission" date="2016-10" db="EMBL/GenBank/DDBJ databases">
        <authorList>
            <person name="Varghese N."/>
            <person name="Submissions S."/>
        </authorList>
    </citation>
    <scope>NUCLEOTIDE SEQUENCE [LARGE SCALE GENOMIC DNA]</scope>
    <source>
        <strain evidence="2">Gh-67</strain>
    </source>
</reference>
<dbReference type="AlphaFoldDB" id="A0A1G7RKK0"/>
<evidence type="ECO:0000313" key="1">
    <source>
        <dbReference type="EMBL" id="SDG11243.1"/>
    </source>
</evidence>
<dbReference type="Gene3D" id="3.90.1720.10">
    <property type="entry name" value="endopeptidase domain like (from Nostoc punctiforme)"/>
    <property type="match status" value="1"/>
</dbReference>
<protein>
    <submittedName>
        <fullName evidence="1">Uncharacterized protein</fullName>
    </submittedName>
</protein>
<keyword evidence="2" id="KW-1185">Reference proteome</keyword>
<dbReference type="InterPro" id="IPR038765">
    <property type="entry name" value="Papain-like_cys_pep_sf"/>
</dbReference>
<dbReference type="Proteomes" id="UP000199705">
    <property type="component" value="Unassembled WGS sequence"/>
</dbReference>
<accession>A0A1G7RKK0</accession>